<evidence type="ECO:0000256" key="7">
    <source>
        <dbReference type="ARBA" id="ARBA00022958"/>
    </source>
</evidence>
<dbReference type="HAMAP" id="MF_01987">
    <property type="entry name" value="Ribokinase"/>
    <property type="match status" value="1"/>
</dbReference>
<feature type="binding site" evidence="9">
    <location>
        <position position="255"/>
    </location>
    <ligand>
        <name>K(+)</name>
        <dbReference type="ChEBI" id="CHEBI:29103"/>
    </ligand>
</feature>
<name>A0A0D0HVF7_9MICO</name>
<keyword evidence="5 9" id="KW-0067">ATP-binding</keyword>
<organism evidence="11 12">
    <name type="scientific">Leucobacter komagatae</name>
    <dbReference type="NCBI Taxonomy" id="55969"/>
    <lineage>
        <taxon>Bacteria</taxon>
        <taxon>Bacillati</taxon>
        <taxon>Actinomycetota</taxon>
        <taxon>Actinomycetes</taxon>
        <taxon>Micrococcales</taxon>
        <taxon>Microbacteriaceae</taxon>
        <taxon>Leucobacter</taxon>
    </lineage>
</organism>
<proteinExistence type="inferred from homology"/>
<feature type="binding site" evidence="9">
    <location>
        <begin position="41"/>
        <end position="45"/>
    </location>
    <ligand>
        <name>substrate</name>
    </ligand>
</feature>
<keyword evidence="9" id="KW-0963">Cytoplasm</keyword>
<dbReference type="InterPro" id="IPR002139">
    <property type="entry name" value="Ribo/fructo_kinase"/>
</dbReference>
<feature type="binding site" evidence="9">
    <location>
        <position position="296"/>
    </location>
    <ligand>
        <name>K(+)</name>
        <dbReference type="ChEBI" id="CHEBI:29103"/>
    </ligand>
</feature>
<comment type="caution">
    <text evidence="9">Lacks conserved residue(s) required for the propagation of feature annotation.</text>
</comment>
<dbReference type="InterPro" id="IPR029056">
    <property type="entry name" value="Ribokinase-like"/>
</dbReference>
<evidence type="ECO:0000256" key="4">
    <source>
        <dbReference type="ARBA" id="ARBA00022777"/>
    </source>
</evidence>
<evidence type="ECO:0000259" key="10">
    <source>
        <dbReference type="Pfam" id="PF00294"/>
    </source>
</evidence>
<dbReference type="PANTHER" id="PTHR10584:SF166">
    <property type="entry name" value="RIBOKINASE"/>
    <property type="match status" value="1"/>
</dbReference>
<dbReference type="SUPFAM" id="SSF53613">
    <property type="entry name" value="Ribokinase-like"/>
    <property type="match status" value="1"/>
</dbReference>
<feature type="domain" description="Carbohydrate kinase PfkB" evidence="10">
    <location>
        <begin position="5"/>
        <end position="303"/>
    </location>
</feature>
<comment type="similarity">
    <text evidence="9">Belongs to the carbohydrate kinase PfkB family. Ribokinase subfamily.</text>
</comment>
<feature type="binding site" evidence="9">
    <location>
        <position position="257"/>
    </location>
    <ligand>
        <name>K(+)</name>
        <dbReference type="ChEBI" id="CHEBI:29103"/>
    </ligand>
</feature>
<dbReference type="InterPro" id="IPR011611">
    <property type="entry name" value="PfkB_dom"/>
</dbReference>
<dbReference type="AlphaFoldDB" id="A0A0D0HVF7"/>
<keyword evidence="3 9" id="KW-0547">Nucleotide-binding</keyword>
<dbReference type="Proteomes" id="UP000032120">
    <property type="component" value="Unassembled WGS sequence"/>
</dbReference>
<keyword evidence="6 9" id="KW-0460">Magnesium</keyword>
<dbReference type="OrthoDB" id="9775849at2"/>
<comment type="subunit">
    <text evidence="9">Homodimer.</text>
</comment>
<dbReference type="Pfam" id="PF00294">
    <property type="entry name" value="PfkB"/>
    <property type="match status" value="1"/>
</dbReference>
<accession>A0A0D0HVF7</accession>
<feature type="active site" description="Proton acceptor" evidence="9">
    <location>
        <position position="261"/>
    </location>
</feature>
<sequence length="315" mass="31410">MTDGLILVVGSLNADLVVQTARFPQPGETLTGSELRVIPGGKGANQAVTAGRLGGNVAMVGALGADANGQLLRDSVAESGVETAHVASLEGVATGTAVITVDGAGENTIIVSPGANGRLGIAELDAAAELFDRAAILCLSLEVSMEVVLEAASRARAAGARVLLNLSPYGPVPDELLSLTNILLINEHEAADLLELTAEQVLSEGGKHTRAALTERGIPRAVVTAGAAGSIVFDGATRDGSDAVVVPAPRVTAVDTTGCGDAFMGALALRLAAGDQLAVAAAYAATVGSFAATRAGAQASYPTPAELAEFTASHA</sequence>
<feature type="binding site" evidence="9">
    <location>
        <begin position="224"/>
        <end position="229"/>
    </location>
    <ligand>
        <name>ATP</name>
        <dbReference type="ChEBI" id="CHEBI:30616"/>
    </ligand>
</feature>
<dbReference type="EMBL" id="JXSQ01000031">
    <property type="protein sequence ID" value="KIP51541.1"/>
    <property type="molecule type" value="Genomic_DNA"/>
</dbReference>
<evidence type="ECO:0000256" key="2">
    <source>
        <dbReference type="ARBA" id="ARBA00022723"/>
    </source>
</evidence>
<dbReference type="GO" id="GO:0019303">
    <property type="term" value="P:D-ribose catabolic process"/>
    <property type="evidence" value="ECO:0007669"/>
    <property type="project" value="UniProtKB-UniRule"/>
</dbReference>
<dbReference type="EC" id="2.7.1.15" evidence="9"/>
<evidence type="ECO:0000256" key="1">
    <source>
        <dbReference type="ARBA" id="ARBA00022679"/>
    </source>
</evidence>
<comment type="pathway">
    <text evidence="9">Carbohydrate metabolism; D-ribose degradation; D-ribose 5-phosphate from beta-D-ribopyranose: step 2/2.</text>
</comment>
<feature type="binding site" evidence="9">
    <location>
        <position position="291"/>
    </location>
    <ligand>
        <name>K(+)</name>
        <dbReference type="ChEBI" id="CHEBI:29103"/>
    </ligand>
</feature>
<keyword evidence="8 9" id="KW-0119">Carbohydrate metabolism</keyword>
<evidence type="ECO:0000256" key="6">
    <source>
        <dbReference type="ARBA" id="ARBA00022842"/>
    </source>
</evidence>
<dbReference type="Gene3D" id="3.40.1190.20">
    <property type="match status" value="1"/>
</dbReference>
<comment type="subcellular location">
    <subcellularLocation>
        <location evidence="9">Cytoplasm</location>
    </subcellularLocation>
</comment>
<evidence type="ECO:0000256" key="3">
    <source>
        <dbReference type="ARBA" id="ARBA00022741"/>
    </source>
</evidence>
<keyword evidence="4 9" id="KW-0418">Kinase</keyword>
<feature type="binding site" evidence="9">
    <location>
        <position position="294"/>
    </location>
    <ligand>
        <name>K(+)</name>
        <dbReference type="ChEBI" id="CHEBI:29103"/>
    </ligand>
</feature>
<keyword evidence="7 9" id="KW-0630">Potassium</keyword>
<comment type="caution">
    <text evidence="11">The sequence shown here is derived from an EMBL/GenBank/DDBJ whole genome shotgun (WGS) entry which is preliminary data.</text>
</comment>
<dbReference type="GO" id="GO:0005829">
    <property type="term" value="C:cytosol"/>
    <property type="evidence" value="ECO:0007669"/>
    <property type="project" value="TreeGrafter"/>
</dbReference>
<dbReference type="CDD" id="cd01174">
    <property type="entry name" value="ribokinase"/>
    <property type="match status" value="1"/>
</dbReference>
<dbReference type="InterPro" id="IPR011877">
    <property type="entry name" value="Ribokinase"/>
</dbReference>
<dbReference type="GO" id="GO:0005524">
    <property type="term" value="F:ATP binding"/>
    <property type="evidence" value="ECO:0007669"/>
    <property type="project" value="UniProtKB-UniRule"/>
</dbReference>
<feature type="binding site" evidence="9">
    <location>
        <begin position="13"/>
        <end position="15"/>
    </location>
    <ligand>
        <name>substrate</name>
    </ligand>
</feature>
<comment type="function">
    <text evidence="9">Catalyzes the phosphorylation of ribose at O-5 in a reaction requiring ATP and magnesium. The resulting D-ribose-5-phosphate can then be used either for sythesis of nucleotides, histidine, and tryptophan, or as a component of the pentose phosphate pathway.</text>
</comment>
<evidence type="ECO:0000256" key="9">
    <source>
        <dbReference type="HAMAP-Rule" id="MF_01987"/>
    </source>
</evidence>
<feature type="binding site" evidence="9">
    <location>
        <position position="300"/>
    </location>
    <ligand>
        <name>K(+)</name>
        <dbReference type="ChEBI" id="CHEBI:29103"/>
    </ligand>
</feature>
<dbReference type="UniPathway" id="UPA00916">
    <property type="reaction ID" value="UER00889"/>
</dbReference>
<dbReference type="GO" id="GO:0004747">
    <property type="term" value="F:ribokinase activity"/>
    <property type="evidence" value="ECO:0007669"/>
    <property type="project" value="UniProtKB-UniRule"/>
</dbReference>
<feature type="binding site" evidence="9">
    <location>
        <position position="142"/>
    </location>
    <ligand>
        <name>substrate</name>
    </ligand>
</feature>
<evidence type="ECO:0000256" key="8">
    <source>
        <dbReference type="ARBA" id="ARBA00023277"/>
    </source>
</evidence>
<keyword evidence="2 9" id="KW-0479">Metal-binding</keyword>
<feature type="binding site" evidence="9">
    <location>
        <position position="186"/>
    </location>
    <ligand>
        <name>ATP</name>
        <dbReference type="ChEBI" id="CHEBI:30616"/>
    </ligand>
</feature>
<comment type="activity regulation">
    <text evidence="9">Activated by a monovalent cation that binds near, but not in, the active site. The most likely occupant of the site in vivo is potassium. Ion binding induces a conformational change that may alter substrate affinity.</text>
</comment>
<keyword evidence="1 9" id="KW-0808">Transferase</keyword>
<comment type="cofactor">
    <cofactor evidence="9">
        <name>Mg(2+)</name>
        <dbReference type="ChEBI" id="CHEBI:18420"/>
    </cofactor>
    <text evidence="9">Requires a divalent cation, most likely magnesium in vivo, as an electrophilic catalyst to aid phosphoryl group transfer. It is the chelate of the metal and the nucleotide that is the actual substrate.</text>
</comment>
<feature type="binding site" evidence="9">
    <location>
        <begin position="260"/>
        <end position="261"/>
    </location>
    <ligand>
        <name>ATP</name>
        <dbReference type="ChEBI" id="CHEBI:30616"/>
    </ligand>
</feature>
<comment type="catalytic activity">
    <reaction evidence="9">
        <text>D-ribose + ATP = D-ribose 5-phosphate + ADP + H(+)</text>
        <dbReference type="Rhea" id="RHEA:13697"/>
        <dbReference type="ChEBI" id="CHEBI:15378"/>
        <dbReference type="ChEBI" id="CHEBI:30616"/>
        <dbReference type="ChEBI" id="CHEBI:47013"/>
        <dbReference type="ChEBI" id="CHEBI:78346"/>
        <dbReference type="ChEBI" id="CHEBI:456216"/>
        <dbReference type="EC" id="2.7.1.15"/>
    </reaction>
</comment>
<protein>
    <recommendedName>
        <fullName evidence="9">Ribokinase</fullName>
        <shortName evidence="9">RK</shortName>
        <ecNumber evidence="9">2.7.1.15</ecNumber>
    </recommendedName>
</protein>
<keyword evidence="12" id="KW-1185">Reference proteome</keyword>
<gene>
    <name evidence="9" type="primary">rbsK</name>
    <name evidence="11" type="ORF">SD72_14720</name>
</gene>
<feature type="binding site" evidence="9">
    <location>
        <position position="261"/>
    </location>
    <ligand>
        <name>substrate</name>
    </ligand>
</feature>
<reference evidence="11 12" key="1">
    <citation type="submission" date="2015-01" db="EMBL/GenBank/DDBJ databases">
        <title>Draft genome sequence of Leucobacter komagatae strain VKM ST2845.</title>
        <authorList>
            <person name="Karlyshev A.V."/>
            <person name="Kudryashova E.B."/>
        </authorList>
    </citation>
    <scope>NUCLEOTIDE SEQUENCE [LARGE SCALE GENOMIC DNA]</scope>
    <source>
        <strain evidence="11 12">VKM ST2845</strain>
    </source>
</reference>
<dbReference type="PANTHER" id="PTHR10584">
    <property type="entry name" value="SUGAR KINASE"/>
    <property type="match status" value="1"/>
</dbReference>
<evidence type="ECO:0000313" key="12">
    <source>
        <dbReference type="Proteomes" id="UP000032120"/>
    </source>
</evidence>
<dbReference type="PRINTS" id="PR00990">
    <property type="entry name" value="RIBOKINASE"/>
</dbReference>
<evidence type="ECO:0000256" key="5">
    <source>
        <dbReference type="ARBA" id="ARBA00022840"/>
    </source>
</evidence>
<evidence type="ECO:0000313" key="11">
    <source>
        <dbReference type="EMBL" id="KIP51541.1"/>
    </source>
</evidence>
<dbReference type="RefSeq" id="WP_042545226.1">
    <property type="nucleotide sequence ID" value="NZ_JXSQ01000031.1"/>
</dbReference>
<dbReference type="GO" id="GO:0046872">
    <property type="term" value="F:metal ion binding"/>
    <property type="evidence" value="ECO:0007669"/>
    <property type="project" value="UniProtKB-KW"/>
</dbReference>